<evidence type="ECO:0000256" key="1">
    <source>
        <dbReference type="ARBA" id="ARBA00006068"/>
    </source>
</evidence>
<dbReference type="PANTHER" id="PTHR33392:SF6">
    <property type="entry name" value="POLYISOPRENYL-TEICHOIC ACID--PEPTIDOGLYCAN TEICHOIC ACID TRANSFERASE TAGU"/>
    <property type="match status" value="1"/>
</dbReference>
<organism evidence="5 6">
    <name type="scientific">Roseburia amylophila</name>
    <dbReference type="NCBI Taxonomy" id="2981794"/>
    <lineage>
        <taxon>Bacteria</taxon>
        <taxon>Bacillati</taxon>
        <taxon>Bacillota</taxon>
        <taxon>Clostridia</taxon>
        <taxon>Lachnospirales</taxon>
        <taxon>Lachnospiraceae</taxon>
        <taxon>Roseburia</taxon>
    </lineage>
</organism>
<dbReference type="PANTHER" id="PTHR33392">
    <property type="entry name" value="POLYISOPRENYL-TEICHOIC ACID--PEPTIDOGLYCAN TEICHOIC ACID TRANSFERASE TAGU"/>
    <property type="match status" value="1"/>
</dbReference>
<gene>
    <name evidence="5" type="ORF">LKD47_10765</name>
</gene>
<keyword evidence="3" id="KW-0472">Membrane</keyword>
<dbReference type="Pfam" id="PF03816">
    <property type="entry name" value="LytR_cpsA_psr"/>
    <property type="match status" value="1"/>
</dbReference>
<evidence type="ECO:0000256" key="2">
    <source>
        <dbReference type="SAM" id="MobiDB-lite"/>
    </source>
</evidence>
<sequence>MSTSSNNRNRKRKKMTRRQRRKRKLILFIVEVLVILILLAALFVIIKLNKLNNTGDLDEDKLNINIDAKTQELLDGYTNIALFGIDNRSTGKYESGNSDCIMIASINNDTKEVRLISVYRDSFLAVDDDDNLRKLNAAYAKGGPTGAVAALNKNLDLDIKEYVAVDFNAVMEVVDALGGIELDISSKEAETMKIYINEMNEVMGTNGTAVSGPGLQTVNGIQALAYCRDRYSGGDDYGRTERQRTVISKIVEKAKAASLPTLNKVIDKLFPDISTSLSSSEILGLAAGIKDYELADTQGWPFQLTTERMGGKLGDVVVPTDLETNVNLLHQYLFDVEDYETTQTVKNISKSVINESGKTASDTVRDTNPFTAEDTEADTQTQ</sequence>
<feature type="region of interest" description="Disordered" evidence="2">
    <location>
        <begin position="356"/>
        <end position="382"/>
    </location>
</feature>
<comment type="similarity">
    <text evidence="1">Belongs to the LytR/CpsA/Psr (LCP) family.</text>
</comment>
<accession>A0AAW4WHE4</accession>
<dbReference type="AlphaFoldDB" id="A0AAW4WHE4"/>
<dbReference type="EMBL" id="JAJEQW010000011">
    <property type="protein sequence ID" value="MCC2242779.1"/>
    <property type="molecule type" value="Genomic_DNA"/>
</dbReference>
<evidence type="ECO:0000259" key="4">
    <source>
        <dbReference type="Pfam" id="PF03816"/>
    </source>
</evidence>
<dbReference type="Proteomes" id="UP001198893">
    <property type="component" value="Unassembled WGS sequence"/>
</dbReference>
<dbReference type="NCBIfam" id="TIGR00350">
    <property type="entry name" value="lytR_cpsA_psr"/>
    <property type="match status" value="1"/>
</dbReference>
<keyword evidence="3" id="KW-0812">Transmembrane</keyword>
<feature type="compositionally biased region" description="Acidic residues" evidence="2">
    <location>
        <begin position="373"/>
        <end position="382"/>
    </location>
</feature>
<protein>
    <submittedName>
        <fullName evidence="5">LCP family protein</fullName>
    </submittedName>
</protein>
<comment type="caution">
    <text evidence="5">The sequence shown here is derived from an EMBL/GenBank/DDBJ whole genome shotgun (WGS) entry which is preliminary data.</text>
</comment>
<proteinExistence type="inferred from homology"/>
<dbReference type="InterPro" id="IPR050922">
    <property type="entry name" value="LytR/CpsA/Psr_CW_biosynth"/>
</dbReference>
<feature type="domain" description="Cell envelope-related transcriptional attenuator" evidence="4">
    <location>
        <begin position="97"/>
        <end position="255"/>
    </location>
</feature>
<feature type="compositionally biased region" description="Polar residues" evidence="2">
    <location>
        <begin position="356"/>
        <end position="370"/>
    </location>
</feature>
<evidence type="ECO:0000313" key="5">
    <source>
        <dbReference type="EMBL" id="MCC2242779.1"/>
    </source>
</evidence>
<feature type="transmembrane region" description="Helical" evidence="3">
    <location>
        <begin position="25"/>
        <end position="46"/>
    </location>
</feature>
<dbReference type="InterPro" id="IPR004474">
    <property type="entry name" value="LytR_CpsA_psr"/>
</dbReference>
<reference evidence="5" key="1">
    <citation type="submission" date="2021-10" db="EMBL/GenBank/DDBJ databases">
        <title>Anaerobic single-cell dispensing facilitates the cultivation of human gut bacteria.</title>
        <authorList>
            <person name="Afrizal A."/>
        </authorList>
    </citation>
    <scope>NUCLEOTIDE SEQUENCE</scope>
    <source>
        <strain evidence="5">CLA-AA-H204</strain>
    </source>
</reference>
<dbReference type="RefSeq" id="WP_117946448.1">
    <property type="nucleotide sequence ID" value="NZ_JAJEQW010000011.1"/>
</dbReference>
<evidence type="ECO:0000256" key="3">
    <source>
        <dbReference type="SAM" id="Phobius"/>
    </source>
</evidence>
<dbReference type="Gene3D" id="3.40.630.190">
    <property type="entry name" value="LCP protein"/>
    <property type="match status" value="1"/>
</dbReference>
<keyword evidence="3" id="KW-1133">Transmembrane helix</keyword>
<evidence type="ECO:0000313" key="6">
    <source>
        <dbReference type="Proteomes" id="UP001198893"/>
    </source>
</evidence>
<name>A0AAW4WHE4_9FIRM</name>